<dbReference type="GO" id="GO:0006974">
    <property type="term" value="P:DNA damage response"/>
    <property type="evidence" value="ECO:0007669"/>
    <property type="project" value="UniProtKB-KW"/>
</dbReference>
<dbReference type="PROSITE" id="PS50290">
    <property type="entry name" value="PI3_4_KINASE_3"/>
    <property type="match status" value="1"/>
</dbReference>
<evidence type="ECO:0000256" key="3">
    <source>
        <dbReference type="ARBA" id="ARBA00022763"/>
    </source>
</evidence>
<evidence type="ECO:0000256" key="1">
    <source>
        <dbReference type="ARBA" id="ARBA00004123"/>
    </source>
</evidence>
<evidence type="ECO:0000256" key="2">
    <source>
        <dbReference type="ARBA" id="ARBA00022527"/>
    </source>
</evidence>
<dbReference type="InterPro" id="IPR036940">
    <property type="entry name" value="PI3/4_kinase_cat_sf"/>
</dbReference>
<keyword evidence="2" id="KW-0808">Transferase</keyword>
<protein>
    <recommendedName>
        <fullName evidence="5">PI3K/PI4K catalytic domain-containing protein</fullName>
    </recommendedName>
</protein>
<dbReference type="GO" id="GO:0004674">
    <property type="term" value="F:protein serine/threonine kinase activity"/>
    <property type="evidence" value="ECO:0007669"/>
    <property type="project" value="UniProtKB-KW"/>
</dbReference>
<organism evidence="6 7">
    <name type="scientific">Cryptolaemus montrouzieri</name>
    <dbReference type="NCBI Taxonomy" id="559131"/>
    <lineage>
        <taxon>Eukaryota</taxon>
        <taxon>Metazoa</taxon>
        <taxon>Ecdysozoa</taxon>
        <taxon>Arthropoda</taxon>
        <taxon>Hexapoda</taxon>
        <taxon>Insecta</taxon>
        <taxon>Pterygota</taxon>
        <taxon>Neoptera</taxon>
        <taxon>Endopterygota</taxon>
        <taxon>Coleoptera</taxon>
        <taxon>Polyphaga</taxon>
        <taxon>Cucujiformia</taxon>
        <taxon>Coccinelloidea</taxon>
        <taxon>Coccinellidae</taxon>
        <taxon>Scymninae</taxon>
        <taxon>Scymnini</taxon>
        <taxon>Cryptolaemus</taxon>
    </lineage>
</organism>
<name>A0ABD2NMZ7_9CUCU</name>
<dbReference type="SUPFAM" id="SSF56112">
    <property type="entry name" value="Protein kinase-like (PK-like)"/>
    <property type="match status" value="1"/>
</dbReference>
<gene>
    <name evidence="6" type="ORF">HHI36_017507</name>
</gene>
<dbReference type="PANTHER" id="PTHR11139:SF69">
    <property type="entry name" value="SERINE_THREONINE-PROTEIN KINASE ATR"/>
    <property type="match status" value="1"/>
</dbReference>
<proteinExistence type="predicted"/>
<evidence type="ECO:0000256" key="4">
    <source>
        <dbReference type="ARBA" id="ARBA00023242"/>
    </source>
</evidence>
<dbReference type="Pfam" id="PF00454">
    <property type="entry name" value="PI3_PI4_kinase"/>
    <property type="match status" value="1"/>
</dbReference>
<keyword evidence="3" id="KW-0227">DNA damage</keyword>
<evidence type="ECO:0000313" key="7">
    <source>
        <dbReference type="Proteomes" id="UP001516400"/>
    </source>
</evidence>
<keyword evidence="7" id="KW-1185">Reference proteome</keyword>
<keyword evidence="2" id="KW-0418">Kinase</keyword>
<dbReference type="PANTHER" id="PTHR11139">
    <property type="entry name" value="ATAXIA TELANGIECTASIA MUTATED ATM -RELATED"/>
    <property type="match status" value="1"/>
</dbReference>
<dbReference type="AlphaFoldDB" id="A0ABD2NMZ7"/>
<accession>A0ABD2NMZ7</accession>
<comment type="caution">
    <text evidence="6">The sequence shown here is derived from an EMBL/GenBank/DDBJ whole genome shotgun (WGS) entry which is preliminary data.</text>
</comment>
<evidence type="ECO:0000313" key="6">
    <source>
        <dbReference type="EMBL" id="KAL3279999.1"/>
    </source>
</evidence>
<sequence length="94" mass="10806">MVWKQFLDAQSWLTTRKAFIRTTAVISMVRYILGLGNRHGENISLDSVCGDTVHVDFNCLFNKGETLENPERVPSRLTYNLREYLESPGVPLEF</sequence>
<evidence type="ECO:0000259" key="5">
    <source>
        <dbReference type="PROSITE" id="PS50290"/>
    </source>
</evidence>
<dbReference type="Proteomes" id="UP001516400">
    <property type="component" value="Unassembled WGS sequence"/>
</dbReference>
<feature type="domain" description="PI3K/PI4K catalytic" evidence="5">
    <location>
        <begin position="1"/>
        <end position="94"/>
    </location>
</feature>
<reference evidence="6 7" key="1">
    <citation type="journal article" date="2021" name="BMC Biol.">
        <title>Horizontally acquired antibacterial genes associated with adaptive radiation of ladybird beetles.</title>
        <authorList>
            <person name="Li H.S."/>
            <person name="Tang X.F."/>
            <person name="Huang Y.H."/>
            <person name="Xu Z.Y."/>
            <person name="Chen M.L."/>
            <person name="Du X.Y."/>
            <person name="Qiu B.Y."/>
            <person name="Chen P.T."/>
            <person name="Zhang W."/>
            <person name="Slipinski A."/>
            <person name="Escalona H.E."/>
            <person name="Waterhouse R.M."/>
            <person name="Zwick A."/>
            <person name="Pang H."/>
        </authorList>
    </citation>
    <scope>NUCLEOTIDE SEQUENCE [LARGE SCALE GENOMIC DNA]</scope>
    <source>
        <strain evidence="6">SYSU2018</strain>
    </source>
</reference>
<comment type="subcellular location">
    <subcellularLocation>
        <location evidence="1">Nucleus</location>
    </subcellularLocation>
</comment>
<dbReference type="EMBL" id="JABFTP020000124">
    <property type="protein sequence ID" value="KAL3279999.1"/>
    <property type="molecule type" value="Genomic_DNA"/>
</dbReference>
<keyword evidence="2" id="KW-0723">Serine/threonine-protein kinase</keyword>
<dbReference type="InterPro" id="IPR050517">
    <property type="entry name" value="DDR_Repair_Kinase"/>
</dbReference>
<dbReference type="InterPro" id="IPR011009">
    <property type="entry name" value="Kinase-like_dom_sf"/>
</dbReference>
<keyword evidence="4" id="KW-0539">Nucleus</keyword>
<dbReference type="Gene3D" id="1.10.1070.11">
    <property type="entry name" value="Phosphatidylinositol 3-/4-kinase, catalytic domain"/>
    <property type="match status" value="1"/>
</dbReference>
<dbReference type="InterPro" id="IPR000403">
    <property type="entry name" value="PI3/4_kinase_cat_dom"/>
</dbReference>
<dbReference type="GO" id="GO:0005634">
    <property type="term" value="C:nucleus"/>
    <property type="evidence" value="ECO:0007669"/>
    <property type="project" value="UniProtKB-SubCell"/>
</dbReference>